<gene>
    <name evidence="2" type="ORF">JHE00_14135</name>
</gene>
<evidence type="ECO:0000313" key="2">
    <source>
        <dbReference type="EMBL" id="MBK1785470.1"/>
    </source>
</evidence>
<dbReference type="Pfam" id="PF13472">
    <property type="entry name" value="Lipase_GDSL_2"/>
    <property type="match status" value="1"/>
</dbReference>
<feature type="domain" description="SGNH hydrolase-type esterase" evidence="1">
    <location>
        <begin position="20"/>
        <end position="197"/>
    </location>
</feature>
<dbReference type="PANTHER" id="PTHR43784">
    <property type="entry name" value="GDSL-LIKE LIPASE/ACYLHYDROLASE, PUTATIVE (AFU_ORTHOLOGUE AFUA_2G00820)-RELATED"/>
    <property type="match status" value="1"/>
</dbReference>
<dbReference type="InterPro" id="IPR053140">
    <property type="entry name" value="GDSL_Rv0518-like"/>
</dbReference>
<name>A0A934V5S8_9PSEU</name>
<dbReference type="EMBL" id="JAENJH010000003">
    <property type="protein sequence ID" value="MBK1785470.1"/>
    <property type="molecule type" value="Genomic_DNA"/>
</dbReference>
<keyword evidence="2" id="KW-0378">Hydrolase</keyword>
<dbReference type="InterPro" id="IPR036514">
    <property type="entry name" value="SGNH_hydro_sf"/>
</dbReference>
<accession>A0A934V5S8</accession>
<proteinExistence type="predicted"/>
<comment type="caution">
    <text evidence="2">The sequence shown here is derived from an EMBL/GenBank/DDBJ whole genome shotgun (WGS) entry which is preliminary data.</text>
</comment>
<evidence type="ECO:0000259" key="1">
    <source>
        <dbReference type="Pfam" id="PF13472"/>
    </source>
</evidence>
<dbReference type="SUPFAM" id="SSF52266">
    <property type="entry name" value="SGNH hydrolase"/>
    <property type="match status" value="1"/>
</dbReference>
<protein>
    <submittedName>
        <fullName evidence="2">SGNH/GDSL hydrolase family protein</fullName>
    </submittedName>
</protein>
<dbReference type="Gene3D" id="3.40.50.1110">
    <property type="entry name" value="SGNH hydrolase"/>
    <property type="match status" value="1"/>
</dbReference>
<dbReference type="Proteomes" id="UP000635245">
    <property type="component" value="Unassembled WGS sequence"/>
</dbReference>
<dbReference type="GO" id="GO:0016787">
    <property type="term" value="F:hydrolase activity"/>
    <property type="evidence" value="ECO:0007669"/>
    <property type="project" value="UniProtKB-KW"/>
</dbReference>
<keyword evidence="3" id="KW-1185">Reference proteome</keyword>
<dbReference type="CDD" id="cd01832">
    <property type="entry name" value="SGNH_hydrolase_like_1"/>
    <property type="match status" value="1"/>
</dbReference>
<dbReference type="InterPro" id="IPR013830">
    <property type="entry name" value="SGNH_hydro"/>
</dbReference>
<reference evidence="2" key="1">
    <citation type="submission" date="2020-12" db="EMBL/GenBank/DDBJ databases">
        <title>Prauserella sp. ASG 168, a novel actinomycete isolated from cave rock.</title>
        <authorList>
            <person name="Suriyachadkun C."/>
        </authorList>
    </citation>
    <scope>NUCLEOTIDE SEQUENCE</scope>
    <source>
        <strain evidence="2">ASG 168</strain>
    </source>
</reference>
<evidence type="ECO:0000313" key="3">
    <source>
        <dbReference type="Proteomes" id="UP000635245"/>
    </source>
</evidence>
<dbReference type="PANTHER" id="PTHR43784:SF2">
    <property type="entry name" value="GDSL-LIKE LIPASE_ACYLHYDROLASE, PUTATIVE (AFU_ORTHOLOGUE AFUA_2G00820)-RELATED"/>
    <property type="match status" value="1"/>
</dbReference>
<sequence length="212" mass="22703">MTDEVLLPLLSGSPWRRVAVLGDSVAEGVGDLVDGYPPRPWADRVVSVLRAHNPTLEYLNLGKRGLLAEEVSRFQLSPALAFRPDLAVVTCGGNDMLRRSYDPGAVDVVLTAMVRALRESGAAVVTLGLFDISASPVLAPEVADGLRRRLHELSHRTREVARRTGAWHVDLTSHPASAEASIYSADGIHVNGRGHAIAATQTLRLLAGHLAS</sequence>
<dbReference type="AlphaFoldDB" id="A0A934V5S8"/>
<organism evidence="2 3">
    <name type="scientific">Prauserella cavernicola</name>
    <dbReference type="NCBI Taxonomy" id="2800127"/>
    <lineage>
        <taxon>Bacteria</taxon>
        <taxon>Bacillati</taxon>
        <taxon>Actinomycetota</taxon>
        <taxon>Actinomycetes</taxon>
        <taxon>Pseudonocardiales</taxon>
        <taxon>Pseudonocardiaceae</taxon>
        <taxon>Prauserella</taxon>
    </lineage>
</organism>